<name>N8WUY4_9GAMM</name>
<dbReference type="HOGENOM" id="CLU_3245863_0_0_6"/>
<keyword evidence="2" id="KW-1185">Reference proteome</keyword>
<sequence>MFLGKIRNHLDIYSYFIWILFDLELMRLYETVGHYFFIIRET</sequence>
<gene>
    <name evidence="1" type="ORF">F969_01923</name>
</gene>
<dbReference type="Proteomes" id="UP000013070">
    <property type="component" value="Unassembled WGS sequence"/>
</dbReference>
<accession>N8WUY4</accession>
<evidence type="ECO:0000313" key="2">
    <source>
        <dbReference type="Proteomes" id="UP000013070"/>
    </source>
</evidence>
<proteinExistence type="predicted"/>
<protein>
    <submittedName>
        <fullName evidence="1">Uncharacterized protein</fullName>
    </submittedName>
</protein>
<dbReference type="EMBL" id="APPE01000056">
    <property type="protein sequence ID" value="ENU99052.1"/>
    <property type="molecule type" value="Genomic_DNA"/>
</dbReference>
<dbReference type="AlphaFoldDB" id="N8WUY4"/>
<comment type="caution">
    <text evidence="1">The sequence shown here is derived from an EMBL/GenBank/DDBJ whole genome shotgun (WGS) entry which is preliminary data.</text>
</comment>
<organism evidence="1 2">
    <name type="scientific">Acinetobacter variabilis</name>
    <dbReference type="NCBI Taxonomy" id="70346"/>
    <lineage>
        <taxon>Bacteria</taxon>
        <taxon>Pseudomonadati</taxon>
        <taxon>Pseudomonadota</taxon>
        <taxon>Gammaproteobacteria</taxon>
        <taxon>Moraxellales</taxon>
        <taxon>Moraxellaceae</taxon>
        <taxon>Acinetobacter</taxon>
    </lineage>
</organism>
<reference evidence="1 2" key="1">
    <citation type="submission" date="2013-02" db="EMBL/GenBank/DDBJ databases">
        <title>The Genome Sequence of Acinetobacter sp. NIPH 899.</title>
        <authorList>
            <consortium name="The Broad Institute Genome Sequencing Platform"/>
            <consortium name="The Broad Institute Genome Sequencing Center for Infectious Disease"/>
            <person name="Cerqueira G."/>
            <person name="Feldgarden M."/>
            <person name="Courvalin P."/>
            <person name="Perichon B."/>
            <person name="Grillot-Courvalin C."/>
            <person name="Clermont D."/>
            <person name="Rocha E."/>
            <person name="Yoon E.-J."/>
            <person name="Nemec A."/>
            <person name="Walker B."/>
            <person name="Young S.K."/>
            <person name="Zeng Q."/>
            <person name="Gargeya S."/>
            <person name="Fitzgerald M."/>
            <person name="Haas B."/>
            <person name="Abouelleil A."/>
            <person name="Alvarado L."/>
            <person name="Arachchi H.M."/>
            <person name="Berlin A.M."/>
            <person name="Chapman S.B."/>
            <person name="Dewar J."/>
            <person name="Goldberg J."/>
            <person name="Griggs A."/>
            <person name="Gujja S."/>
            <person name="Hansen M."/>
            <person name="Howarth C."/>
            <person name="Imamovic A."/>
            <person name="Larimer J."/>
            <person name="McCowan C."/>
            <person name="Murphy C."/>
            <person name="Neiman D."/>
            <person name="Pearson M."/>
            <person name="Priest M."/>
            <person name="Roberts A."/>
            <person name="Saif S."/>
            <person name="Shea T."/>
            <person name="Sisk P."/>
            <person name="Sykes S."/>
            <person name="Wortman J."/>
            <person name="Nusbaum C."/>
            <person name="Birren B."/>
        </authorList>
    </citation>
    <scope>NUCLEOTIDE SEQUENCE [LARGE SCALE GENOMIC DNA]</scope>
    <source>
        <strain evidence="1 2">NIPH 899</strain>
    </source>
</reference>
<evidence type="ECO:0000313" key="1">
    <source>
        <dbReference type="EMBL" id="ENU99052.1"/>
    </source>
</evidence>